<evidence type="ECO:0000313" key="11">
    <source>
        <dbReference type="Proteomes" id="UP000186609"/>
    </source>
</evidence>
<dbReference type="Proteomes" id="UP000186609">
    <property type="component" value="Chromosome"/>
</dbReference>
<dbReference type="PROSITE" id="PS00194">
    <property type="entry name" value="THIOREDOXIN_1"/>
    <property type="match status" value="1"/>
</dbReference>
<dbReference type="InterPro" id="IPR035671">
    <property type="entry name" value="DsbD_gamma"/>
</dbReference>
<feature type="transmembrane region" description="Helical" evidence="8">
    <location>
        <begin position="449"/>
        <end position="469"/>
    </location>
</feature>
<feature type="transmembrane region" description="Helical" evidence="8">
    <location>
        <begin position="415"/>
        <end position="443"/>
    </location>
</feature>
<feature type="transmembrane region" description="Helical" evidence="8">
    <location>
        <begin position="335"/>
        <end position="355"/>
    </location>
</feature>
<gene>
    <name evidence="10" type="ORF">RD110_04655</name>
</gene>
<dbReference type="Pfam" id="PF11412">
    <property type="entry name" value="DsbD_N"/>
    <property type="match status" value="1"/>
</dbReference>
<evidence type="ECO:0000259" key="9">
    <source>
        <dbReference type="PROSITE" id="PS51352"/>
    </source>
</evidence>
<evidence type="ECO:0000313" key="10">
    <source>
        <dbReference type="EMBL" id="APW40472.1"/>
    </source>
</evidence>
<dbReference type="Gene3D" id="3.40.30.10">
    <property type="entry name" value="Glutaredoxin"/>
    <property type="match status" value="1"/>
</dbReference>
<feature type="transmembrane region" description="Helical" evidence="8">
    <location>
        <begin position="489"/>
        <end position="507"/>
    </location>
</feature>
<dbReference type="CDD" id="cd02953">
    <property type="entry name" value="DsbDgamma"/>
    <property type="match status" value="1"/>
</dbReference>
<feature type="transmembrane region" description="Helical" evidence="8">
    <location>
        <begin position="539"/>
        <end position="564"/>
    </location>
</feature>
<proteinExistence type="predicted"/>
<dbReference type="KEGG" id="rhy:RD110_04655"/>
<dbReference type="STRING" id="1842727.RD110_04655"/>
<dbReference type="AlphaFoldDB" id="A0A1P8K391"/>
<evidence type="ECO:0000256" key="1">
    <source>
        <dbReference type="ARBA" id="ARBA00004651"/>
    </source>
</evidence>
<dbReference type="PANTHER" id="PTHR32234:SF3">
    <property type="entry name" value="SUPPRESSION OF COPPER SENSITIVITY PROTEIN"/>
    <property type="match status" value="1"/>
</dbReference>
<evidence type="ECO:0000256" key="6">
    <source>
        <dbReference type="ARBA" id="ARBA00023136"/>
    </source>
</evidence>
<evidence type="ECO:0000256" key="3">
    <source>
        <dbReference type="ARBA" id="ARBA00022692"/>
    </source>
</evidence>
<dbReference type="GO" id="GO:0045454">
    <property type="term" value="P:cell redox homeostasis"/>
    <property type="evidence" value="ECO:0007669"/>
    <property type="project" value="TreeGrafter"/>
</dbReference>
<feature type="transmembrane region" description="Helical" evidence="8">
    <location>
        <begin position="289"/>
        <end position="314"/>
    </location>
</feature>
<dbReference type="InterPro" id="IPR028250">
    <property type="entry name" value="DsbDN"/>
</dbReference>
<keyword evidence="11" id="KW-1185">Reference proteome</keyword>
<dbReference type="EMBL" id="CP019236">
    <property type="protein sequence ID" value="APW40472.1"/>
    <property type="molecule type" value="Genomic_DNA"/>
</dbReference>
<dbReference type="Pfam" id="PF13899">
    <property type="entry name" value="Thioredoxin_7"/>
    <property type="match status" value="1"/>
</dbReference>
<keyword evidence="2" id="KW-1003">Cell membrane</keyword>
<evidence type="ECO:0000256" key="7">
    <source>
        <dbReference type="ARBA" id="ARBA00023284"/>
    </source>
</evidence>
<dbReference type="Pfam" id="PF02683">
    <property type="entry name" value="DsbD_TM"/>
    <property type="match status" value="1"/>
</dbReference>
<feature type="transmembrane region" description="Helical" evidence="8">
    <location>
        <begin position="513"/>
        <end position="532"/>
    </location>
</feature>
<dbReference type="GO" id="GO:0015035">
    <property type="term" value="F:protein-disulfide reductase activity"/>
    <property type="evidence" value="ECO:0007669"/>
    <property type="project" value="TreeGrafter"/>
</dbReference>
<dbReference type="SUPFAM" id="SSF52833">
    <property type="entry name" value="Thioredoxin-like"/>
    <property type="match status" value="1"/>
</dbReference>
<comment type="subcellular location">
    <subcellularLocation>
        <location evidence="1">Cell membrane</location>
        <topology evidence="1">Multi-pass membrane protein</topology>
    </subcellularLocation>
</comment>
<dbReference type="InterPro" id="IPR036249">
    <property type="entry name" value="Thioredoxin-like_sf"/>
</dbReference>
<keyword evidence="6 8" id="KW-0472">Membrane</keyword>
<evidence type="ECO:0000256" key="5">
    <source>
        <dbReference type="ARBA" id="ARBA00022989"/>
    </source>
</evidence>
<name>A0A1P8K391_9BURK</name>
<keyword evidence="3 8" id="KW-0812">Transmembrane</keyword>
<protein>
    <submittedName>
        <fullName evidence="10">Protein-disulfide reductase</fullName>
    </submittedName>
</protein>
<dbReference type="PANTHER" id="PTHR32234">
    <property type="entry name" value="THIOL:DISULFIDE INTERCHANGE PROTEIN DSBD"/>
    <property type="match status" value="1"/>
</dbReference>
<evidence type="ECO:0000256" key="2">
    <source>
        <dbReference type="ARBA" id="ARBA00022475"/>
    </source>
</evidence>
<feature type="transmembrane region" description="Helical" evidence="8">
    <location>
        <begin position="375"/>
        <end position="394"/>
    </location>
</feature>
<accession>A0A1P8K391</accession>
<dbReference type="InterPro" id="IPR017937">
    <property type="entry name" value="Thioredoxin_CS"/>
</dbReference>
<sequence length="686" mass="71705">MTTPQVRAELMAHAPNGIAPREPVWVGLQLTHQPEWHTYWKNSGDSGLPTQLEWTLPPGVMAGDIAWPIPKKIPIGNLANYGYEHTVLLPVPLTITPDFKPSLLASELEVRLKAVWLVCRKECIPEEGEFALKIPVRGSTGINGAAFEAAQKAQPQDLPPGSSLAVDGQTLQVSVPGLPAALRGRTLEFFPETGEVIETAAPYSQAWVGDVWTARVPLSAQRSQGPASMPVVLVGGEEGARQGYRAEARVTTPWPPAAARAEVSPALQAALAGNAANTADTATGPNLSLIAALLGALLGGLILNLMPCVFPILAIKVVGFARHAQDRQARRVGGLAYAAGVIVSFLALGALMLALRAAGAQLGWGFQLQSPAMVAALALLFTVIGLNLAGLFEFGQFLPGRLAAMEARHPAANAFLSGMLAVAVASPCTAPFMGASLGLAVALPTAQALAVFAAIGLGMALPYLLASWLPAVARWLPRPGAWMDTLRRFMAFPMFATVAWLVWVLGQQSGIDGAGALLALLVAVSAVLWSLTLAGRTRLVVAALSIAALALLAGTIGGTVVAAAPAGTTAAAAGERWQAWAPERVDQALAAGQPVMVDFTAAWCVTCQYNKKTTLANASVLADLAAKNVQLLRADWTRRDPAITAALARLGRSGVPVYVLYKSGRAPVVLSEVLGVDELRSAIARL</sequence>
<reference evidence="10 11" key="1">
    <citation type="submission" date="2017-01" db="EMBL/GenBank/DDBJ databases">
        <authorList>
            <person name="Mah S.A."/>
            <person name="Swanson W.J."/>
            <person name="Moy G.W."/>
            <person name="Vacquier V.D."/>
        </authorList>
    </citation>
    <scope>NUCLEOTIDE SEQUENCE [LARGE SCALE GENOMIC DNA]</scope>
    <source>
        <strain evidence="10 11">DCY110</strain>
    </source>
</reference>
<keyword evidence="7" id="KW-0676">Redox-active center</keyword>
<evidence type="ECO:0000256" key="4">
    <source>
        <dbReference type="ARBA" id="ARBA00022748"/>
    </source>
</evidence>
<dbReference type="GO" id="GO:0017004">
    <property type="term" value="P:cytochrome complex assembly"/>
    <property type="evidence" value="ECO:0007669"/>
    <property type="project" value="UniProtKB-KW"/>
</dbReference>
<dbReference type="InterPro" id="IPR003834">
    <property type="entry name" value="Cyt_c_assmbl_TM_dom"/>
</dbReference>
<keyword evidence="5 8" id="KW-1133">Transmembrane helix</keyword>
<dbReference type="PROSITE" id="PS51352">
    <property type="entry name" value="THIOREDOXIN_2"/>
    <property type="match status" value="1"/>
</dbReference>
<dbReference type="GO" id="GO:0005886">
    <property type="term" value="C:plasma membrane"/>
    <property type="evidence" value="ECO:0007669"/>
    <property type="project" value="UniProtKB-SubCell"/>
</dbReference>
<organism evidence="10 11">
    <name type="scientific">Rhodoferax koreensis</name>
    <dbReference type="NCBI Taxonomy" id="1842727"/>
    <lineage>
        <taxon>Bacteria</taxon>
        <taxon>Pseudomonadati</taxon>
        <taxon>Pseudomonadota</taxon>
        <taxon>Betaproteobacteria</taxon>
        <taxon>Burkholderiales</taxon>
        <taxon>Comamonadaceae</taxon>
        <taxon>Rhodoferax</taxon>
    </lineage>
</organism>
<dbReference type="InterPro" id="IPR013766">
    <property type="entry name" value="Thioredoxin_domain"/>
</dbReference>
<keyword evidence="4" id="KW-0201">Cytochrome c-type biogenesis</keyword>
<feature type="domain" description="Thioredoxin" evidence="9">
    <location>
        <begin position="558"/>
        <end position="686"/>
    </location>
</feature>
<evidence type="ECO:0000256" key="8">
    <source>
        <dbReference type="SAM" id="Phobius"/>
    </source>
</evidence>